<dbReference type="RefSeq" id="WP_031055162.1">
    <property type="nucleotide sequence ID" value="NZ_KQ948151.1"/>
</dbReference>
<dbReference type="Proteomes" id="UP000053039">
    <property type="component" value="Unassembled WGS sequence"/>
</dbReference>
<dbReference type="OrthoDB" id="8870348at2"/>
<dbReference type="PANTHER" id="PTHR43201">
    <property type="entry name" value="ACYL-COA SYNTHETASE"/>
    <property type="match status" value="1"/>
</dbReference>
<proteinExistence type="predicted"/>
<dbReference type="InterPro" id="IPR045851">
    <property type="entry name" value="AMP-bd_C_sf"/>
</dbReference>
<protein>
    <submittedName>
        <fullName evidence="3">Acyl-CoA synthetase</fullName>
    </submittedName>
</protein>
<feature type="domain" description="AMP-binding enzyme C-terminal" evidence="2">
    <location>
        <begin position="395"/>
        <end position="471"/>
    </location>
</feature>
<evidence type="ECO:0000259" key="1">
    <source>
        <dbReference type="Pfam" id="PF00501"/>
    </source>
</evidence>
<dbReference type="Gene3D" id="3.40.50.12780">
    <property type="entry name" value="N-terminal domain of ligase-like"/>
    <property type="match status" value="1"/>
</dbReference>
<dbReference type="PANTHER" id="PTHR43201:SF32">
    <property type="entry name" value="2-SUCCINYLBENZOATE--COA LIGASE, CHLOROPLASTIC_PEROXISOMAL"/>
    <property type="match status" value="1"/>
</dbReference>
<dbReference type="InterPro" id="IPR025110">
    <property type="entry name" value="AMP-bd_C"/>
</dbReference>
<evidence type="ECO:0000259" key="2">
    <source>
        <dbReference type="Pfam" id="PF13193"/>
    </source>
</evidence>
<dbReference type="PROSITE" id="PS00455">
    <property type="entry name" value="AMP_BINDING"/>
    <property type="match status" value="1"/>
</dbReference>
<dbReference type="CDD" id="cd04433">
    <property type="entry name" value="AFD_class_I"/>
    <property type="match status" value="1"/>
</dbReference>
<dbReference type="GO" id="GO:0006631">
    <property type="term" value="P:fatty acid metabolic process"/>
    <property type="evidence" value="ECO:0007669"/>
    <property type="project" value="TreeGrafter"/>
</dbReference>
<name>A0A124H958_9ACTN</name>
<dbReference type="InterPro" id="IPR000873">
    <property type="entry name" value="AMP-dep_synth/lig_dom"/>
</dbReference>
<comment type="caution">
    <text evidence="3">The sequence shown here is derived from an EMBL/GenBank/DDBJ whole genome shotgun (WGS) entry which is preliminary data.</text>
</comment>
<dbReference type="GO" id="GO:0031956">
    <property type="term" value="F:medium-chain fatty acid-CoA ligase activity"/>
    <property type="evidence" value="ECO:0007669"/>
    <property type="project" value="TreeGrafter"/>
</dbReference>
<sequence>MAAAQEPGTAATWTAMVSRAYDHAHPAVRFGDLTWTGRELLDRAAGAAAWLDTLGMEPCEPVPALIATSADALALVIGGAGSGHPLAPLGVRMTAYELAAVVKETRAHVLLAQPEFADLGTQVAELSGRRLAVLPELTPAGRRLTAGPDDLAAVLHTSGTTGLPKAVPMSQRRLAARARVNGRLCALGPDSFYGGSAPFHHIAGLGNIAVALAAGALITGLPRFTVEGWALLRELGTTHTSMVPAMLETLLAAGQARHETLRTLQYGGAPVRPGTLRRTYEAMPGVRMLNMFGQTEGSPISVLTPEDHREAVAGRTELLRSVGRPAPGVEIRVHAPGPDGVGEIHARADHLFKLDAEGWLRSGDLGRVAEDGYLYLLGRHTDMIIRGGENVHPLEVETVLSAHPGVADVAVTGVPDERLGQTVVAFVVPADPDTPPQPAALRSHTRARLSGFKVPVRWWFVDDLPRNANGKVVRRSLREPTALEWEFTPLGGEPRDA</sequence>
<feature type="domain" description="AMP-dependent synthetase/ligase" evidence="1">
    <location>
        <begin position="24"/>
        <end position="353"/>
    </location>
</feature>
<evidence type="ECO:0000313" key="4">
    <source>
        <dbReference type="Proteomes" id="UP000053039"/>
    </source>
</evidence>
<reference evidence="3 4" key="1">
    <citation type="submission" date="2015-10" db="EMBL/GenBank/DDBJ databases">
        <title>Draft genome sequence of Streptomyces pseudovenezuelae DSM 40212, type strain for the species Streptomyces pseudovenezuelae.</title>
        <authorList>
            <person name="Ruckert C."/>
            <person name="Winkler A."/>
            <person name="Kalinowski J."/>
            <person name="Kampfer P."/>
            <person name="Glaeser S."/>
        </authorList>
    </citation>
    <scope>NUCLEOTIDE SEQUENCE [LARGE SCALE GENOMIC DNA]</scope>
    <source>
        <strain evidence="3 4">DSM 40212</strain>
    </source>
</reference>
<dbReference type="SUPFAM" id="SSF56801">
    <property type="entry name" value="Acetyl-CoA synthetase-like"/>
    <property type="match status" value="1"/>
</dbReference>
<organism evidence="3 4">
    <name type="scientific">Streptomyces pseudovenezuelae</name>
    <dbReference type="NCBI Taxonomy" id="67350"/>
    <lineage>
        <taxon>Bacteria</taxon>
        <taxon>Bacillati</taxon>
        <taxon>Actinomycetota</taxon>
        <taxon>Actinomycetes</taxon>
        <taxon>Kitasatosporales</taxon>
        <taxon>Streptomycetaceae</taxon>
        <taxon>Streptomyces</taxon>
        <taxon>Streptomyces aurantiacus group</taxon>
    </lineage>
</organism>
<dbReference type="Pfam" id="PF13193">
    <property type="entry name" value="AMP-binding_C"/>
    <property type="match status" value="1"/>
</dbReference>
<gene>
    <name evidence="3" type="ORF">AQI94_33940</name>
</gene>
<dbReference type="Gene3D" id="3.30.300.30">
    <property type="match status" value="1"/>
</dbReference>
<dbReference type="AlphaFoldDB" id="A0A124H958"/>
<accession>A0A124H958</accession>
<dbReference type="InterPro" id="IPR020845">
    <property type="entry name" value="AMP-binding_CS"/>
</dbReference>
<dbReference type="InterPro" id="IPR042099">
    <property type="entry name" value="ANL_N_sf"/>
</dbReference>
<evidence type="ECO:0000313" key="3">
    <source>
        <dbReference type="EMBL" id="KUM83946.1"/>
    </source>
</evidence>
<dbReference type="Pfam" id="PF00501">
    <property type="entry name" value="AMP-binding"/>
    <property type="match status" value="1"/>
</dbReference>
<dbReference type="EMBL" id="LMWM01000040">
    <property type="protein sequence ID" value="KUM83946.1"/>
    <property type="molecule type" value="Genomic_DNA"/>
</dbReference>